<evidence type="ECO:0000313" key="2">
    <source>
        <dbReference type="Proteomes" id="UP000076088"/>
    </source>
</evidence>
<reference evidence="1 2" key="2">
    <citation type="journal article" date="2016" name="Genome Announc.">
        <title>Complete Genome Sequence of Sphingopyxis macrogoltabida Strain 203N (NBRC 111659), a Polyethylene Glycol Degrader.</title>
        <authorList>
            <person name="Ohtsubo Y."/>
            <person name="Nonoyama S."/>
            <person name="Nagata Y."/>
            <person name="Numata M."/>
            <person name="Tsuchikane K."/>
            <person name="Hosoyama A."/>
            <person name="Yamazoe A."/>
            <person name="Tsuda M."/>
            <person name="Fujita N."/>
            <person name="Kawai F."/>
        </authorList>
    </citation>
    <scope>NUCLEOTIDE SEQUENCE [LARGE SCALE GENOMIC DNA]</scope>
    <source>
        <strain evidence="1 2">203N</strain>
    </source>
</reference>
<evidence type="ECO:0000313" key="1">
    <source>
        <dbReference type="EMBL" id="AMU89283.1"/>
    </source>
</evidence>
<keyword evidence="2" id="KW-1185">Reference proteome</keyword>
<dbReference type="Proteomes" id="UP000076088">
    <property type="component" value="Chromosome"/>
</dbReference>
<proteinExistence type="predicted"/>
<reference evidence="2" key="1">
    <citation type="submission" date="2015-11" db="EMBL/GenBank/DDBJ databases">
        <title>Complete genome sequence of a polyethylene-glycol degrader Sphingopyxis macrogoltabida 203N (NBRC 111659).</title>
        <authorList>
            <person name="Yoshiyuki O."/>
            <person name="Shouta N."/>
            <person name="Nagata Y."/>
            <person name="Numata M."/>
            <person name="Tsuchikane K."/>
            <person name="Hosoyama A."/>
            <person name="Yamazoe A."/>
            <person name="Tsuda M."/>
            <person name="Fujita N."/>
            <person name="Kawai F."/>
        </authorList>
    </citation>
    <scope>NUCLEOTIDE SEQUENCE [LARGE SCALE GENOMIC DNA]</scope>
    <source>
        <strain evidence="2">203N</strain>
    </source>
</reference>
<name>A0AAC9FFG2_SPHMC</name>
<dbReference type="EMBL" id="CP013344">
    <property type="protein sequence ID" value="AMU89283.1"/>
    <property type="molecule type" value="Genomic_DNA"/>
</dbReference>
<organism evidence="1 2">
    <name type="scientific">Sphingopyxis macrogoltabida</name>
    <name type="common">Sphingomonas macrogoltabidus</name>
    <dbReference type="NCBI Taxonomy" id="33050"/>
    <lineage>
        <taxon>Bacteria</taxon>
        <taxon>Pseudomonadati</taxon>
        <taxon>Pseudomonadota</taxon>
        <taxon>Alphaproteobacteria</taxon>
        <taxon>Sphingomonadales</taxon>
        <taxon>Sphingomonadaceae</taxon>
        <taxon>Sphingopyxis</taxon>
    </lineage>
</organism>
<dbReference type="AlphaFoldDB" id="A0AAC9FFG2"/>
<dbReference type="KEGG" id="smaz:LH19_10275"/>
<protein>
    <submittedName>
        <fullName evidence="1">Uncharacterized protein</fullName>
    </submittedName>
</protein>
<sequence>MMWADTSEFMLSAILAILLSTQTTAPPQLIDIEGLSTEKAGDLVLAGFEHRPIIAITEQKTFGPPGMVELKLAESPERRGSGCQRRVWTASFLLPIEGRIGTGRMRPPYASREVALSSNLPCELAIYSGLSAELSVERGVELIAALKSFALEATAVRFRCSDSTRSGLCRDDERIRAALRDLRAWHVKESGGEAVMWLGEPQQIVTEVRFIFPDPQVVKINRFVPAPP</sequence>
<accession>A0AAC9FFG2</accession>
<dbReference type="RefSeq" id="WP_054727538.1">
    <property type="nucleotide sequence ID" value="NZ_CP009429.1"/>
</dbReference>
<gene>
    <name evidence="1" type="ORF">ATM17_09560</name>
</gene>